<evidence type="ECO:0000313" key="4">
    <source>
        <dbReference type="Proteomes" id="UP000838100"/>
    </source>
</evidence>
<organism evidence="3 4">
    <name type="scientific">Sinobacterium norvegicum</name>
    <dbReference type="NCBI Taxonomy" id="1641715"/>
    <lineage>
        <taxon>Bacteria</taxon>
        <taxon>Pseudomonadati</taxon>
        <taxon>Pseudomonadota</taxon>
        <taxon>Gammaproteobacteria</taxon>
        <taxon>Cellvibrionales</taxon>
        <taxon>Spongiibacteraceae</taxon>
        <taxon>Sinobacterium</taxon>
    </lineage>
</organism>
<keyword evidence="1" id="KW-0732">Signal</keyword>
<gene>
    <name evidence="3" type="ORF">SIN8267_01539</name>
</gene>
<feature type="domain" description="Cystatin" evidence="2">
    <location>
        <begin position="45"/>
        <end position="106"/>
    </location>
</feature>
<dbReference type="SUPFAM" id="SSF54403">
    <property type="entry name" value="Cystatin/monellin"/>
    <property type="match status" value="1"/>
</dbReference>
<accession>A0ABM9AE10</accession>
<evidence type="ECO:0000256" key="1">
    <source>
        <dbReference type="SAM" id="SignalP"/>
    </source>
</evidence>
<sequence>MKDYPLKRYAMIMVFSGLLACGDGSNTASQAKNTKQPACGEGIPGGWVNIPVSAEAEAALDSVVKRMNIAAKLDKIVEARSQVVNGVNYAIAFQFDDGSVWHTEVHRSLSNEYTMTKPAAKGGLPPLCPEN</sequence>
<keyword evidence="4" id="KW-1185">Reference proteome</keyword>
<name>A0ABM9AE10_9GAMM</name>
<proteinExistence type="predicted"/>
<dbReference type="Proteomes" id="UP000838100">
    <property type="component" value="Unassembled WGS sequence"/>
</dbReference>
<reference evidence="3" key="1">
    <citation type="submission" date="2021-12" db="EMBL/GenBank/DDBJ databases">
        <authorList>
            <person name="Rodrigo-Torres L."/>
            <person name="Arahal R. D."/>
            <person name="Lucena T."/>
        </authorList>
    </citation>
    <scope>NUCLEOTIDE SEQUENCE</scope>
    <source>
        <strain evidence="3">CECT 8267</strain>
    </source>
</reference>
<dbReference type="CDD" id="cd00042">
    <property type="entry name" value="CY"/>
    <property type="match status" value="1"/>
</dbReference>
<dbReference type="Gene3D" id="3.10.450.10">
    <property type="match status" value="1"/>
</dbReference>
<comment type="caution">
    <text evidence="3">The sequence shown here is derived from an EMBL/GenBank/DDBJ whole genome shotgun (WGS) entry which is preliminary data.</text>
</comment>
<dbReference type="InterPro" id="IPR046350">
    <property type="entry name" value="Cystatin_sf"/>
</dbReference>
<dbReference type="RefSeq" id="WP_237444082.1">
    <property type="nucleotide sequence ID" value="NZ_CAKLPX010000001.1"/>
</dbReference>
<dbReference type="PROSITE" id="PS51257">
    <property type="entry name" value="PROKAR_LIPOPROTEIN"/>
    <property type="match status" value="1"/>
</dbReference>
<evidence type="ECO:0000259" key="2">
    <source>
        <dbReference type="Pfam" id="PF00031"/>
    </source>
</evidence>
<dbReference type="Pfam" id="PF00031">
    <property type="entry name" value="Cystatin"/>
    <property type="match status" value="1"/>
</dbReference>
<protein>
    <recommendedName>
        <fullName evidence="2">Cystatin domain-containing protein</fullName>
    </recommendedName>
</protein>
<evidence type="ECO:0000313" key="3">
    <source>
        <dbReference type="EMBL" id="CAH0991433.1"/>
    </source>
</evidence>
<feature type="signal peptide" evidence="1">
    <location>
        <begin position="1"/>
        <end position="20"/>
    </location>
</feature>
<dbReference type="InterPro" id="IPR000010">
    <property type="entry name" value="Cystatin_dom"/>
</dbReference>
<feature type="chain" id="PRO_5046963990" description="Cystatin domain-containing protein" evidence="1">
    <location>
        <begin position="21"/>
        <end position="131"/>
    </location>
</feature>
<dbReference type="EMBL" id="CAKLPX010000001">
    <property type="protein sequence ID" value="CAH0991433.1"/>
    <property type="molecule type" value="Genomic_DNA"/>
</dbReference>